<dbReference type="SUPFAM" id="SSF53850">
    <property type="entry name" value="Periplasmic binding protein-like II"/>
    <property type="match status" value="1"/>
</dbReference>
<dbReference type="Proteomes" id="UP000295258">
    <property type="component" value="Unassembled WGS sequence"/>
</dbReference>
<sequence>MSAGLRPIWHNRARSPRGRRMHIPPLKILAAAAACLLAAACTGGVSPSSDSDSKSLKYLIEEPEDAEALKALEEHIAGFEKKSGIDVKVSTLPFDNMRTVLQTQLRSGEGPDVFSWGSGPSFGGALVKAGLVQDLTGAYKKYGWKVFDFAKERVTYDGKVYGIPGELESIGLFYNKKIFADLGLDQPRNLDDLKGAAKAIRAAGKVPLAVGDKEAWEGGHLLSMALSSAVGGDGMEALFSGEKAWDSPEVVAALRLWADFNKAGYLPKSPTSVDYDTSTAMFFSGEAAMIPTGSWLVGEIDDNADFEVGYIPFPAPDGPGIFTGGLGSGPWISATASNKQAAEKFLDFLQSEEHSRWTVENLHTIPPRPMDTAGLDVSPLLSQVLEDTAKVGAGGDFGHNIDVMASDAVNEAMYDGVQAVLTGQQTAEEAAASIKTAAKQ</sequence>
<evidence type="ECO:0000313" key="2">
    <source>
        <dbReference type="Proteomes" id="UP000295258"/>
    </source>
</evidence>
<gene>
    <name evidence="1" type="ORF">E1292_04155</name>
</gene>
<dbReference type="InterPro" id="IPR006059">
    <property type="entry name" value="SBP"/>
</dbReference>
<protein>
    <submittedName>
        <fullName evidence="1">Extracellular solute-binding protein</fullName>
    </submittedName>
</protein>
<dbReference type="PANTHER" id="PTHR43649:SF14">
    <property type="entry name" value="BLR3389 PROTEIN"/>
    <property type="match status" value="1"/>
</dbReference>
<comment type="caution">
    <text evidence="1">The sequence shown here is derived from an EMBL/GenBank/DDBJ whole genome shotgun (WGS) entry which is preliminary data.</text>
</comment>
<dbReference type="InterPro" id="IPR050490">
    <property type="entry name" value="Bact_solute-bd_prot1"/>
</dbReference>
<dbReference type="Pfam" id="PF01547">
    <property type="entry name" value="SBP_bac_1"/>
    <property type="match status" value="1"/>
</dbReference>
<dbReference type="PANTHER" id="PTHR43649">
    <property type="entry name" value="ARABINOSE-BINDING PROTEIN-RELATED"/>
    <property type="match status" value="1"/>
</dbReference>
<organism evidence="1 2">
    <name type="scientific">Nonomuraea deserti</name>
    <dbReference type="NCBI Taxonomy" id="1848322"/>
    <lineage>
        <taxon>Bacteria</taxon>
        <taxon>Bacillati</taxon>
        <taxon>Actinomycetota</taxon>
        <taxon>Actinomycetes</taxon>
        <taxon>Streptosporangiales</taxon>
        <taxon>Streptosporangiaceae</taxon>
        <taxon>Nonomuraea</taxon>
    </lineage>
</organism>
<proteinExistence type="predicted"/>
<reference evidence="1 2" key="1">
    <citation type="submission" date="2019-03" db="EMBL/GenBank/DDBJ databases">
        <title>Draft genome sequences of novel Actinobacteria.</title>
        <authorList>
            <person name="Sahin N."/>
            <person name="Ay H."/>
            <person name="Saygin H."/>
        </authorList>
    </citation>
    <scope>NUCLEOTIDE SEQUENCE [LARGE SCALE GENOMIC DNA]</scope>
    <source>
        <strain evidence="1 2">KC310</strain>
    </source>
</reference>
<keyword evidence="2" id="KW-1185">Reference proteome</keyword>
<dbReference type="Gene3D" id="3.40.190.10">
    <property type="entry name" value="Periplasmic binding protein-like II"/>
    <property type="match status" value="2"/>
</dbReference>
<dbReference type="AlphaFoldDB" id="A0A4R4VZV6"/>
<dbReference type="EMBL" id="SMKO01000006">
    <property type="protein sequence ID" value="TDD11718.1"/>
    <property type="molecule type" value="Genomic_DNA"/>
</dbReference>
<name>A0A4R4VZV6_9ACTN</name>
<accession>A0A4R4VZV6</accession>
<evidence type="ECO:0000313" key="1">
    <source>
        <dbReference type="EMBL" id="TDD11718.1"/>
    </source>
</evidence>